<evidence type="ECO:0000313" key="3">
    <source>
        <dbReference type="EMBL" id="RYN41722.1"/>
    </source>
</evidence>
<dbReference type="PANTHER" id="PTHR24148:SF73">
    <property type="entry name" value="HET DOMAIN PROTEIN (AFU_ORTHOLOGUE AFUA_8G01020)"/>
    <property type="match status" value="1"/>
</dbReference>
<dbReference type="Pfam" id="PF22939">
    <property type="entry name" value="WHD_GPIID"/>
    <property type="match status" value="1"/>
</dbReference>
<dbReference type="Proteomes" id="UP000292402">
    <property type="component" value="Unassembled WGS sequence"/>
</dbReference>
<name>A0A4Q4M3K8_9PLEO</name>
<dbReference type="InterPro" id="IPR054471">
    <property type="entry name" value="GPIID_WHD"/>
</dbReference>
<accession>A0A4Q4M3K8</accession>
<comment type="caution">
    <text evidence="3">The sequence shown here is derived from an EMBL/GenBank/DDBJ whole genome shotgun (WGS) entry which is preliminary data.</text>
</comment>
<dbReference type="Pfam" id="PF06985">
    <property type="entry name" value="HET"/>
    <property type="match status" value="1"/>
</dbReference>
<evidence type="ECO:0000259" key="2">
    <source>
        <dbReference type="Pfam" id="PF22939"/>
    </source>
</evidence>
<dbReference type="SUPFAM" id="SSF48403">
    <property type="entry name" value="Ankyrin repeat"/>
    <property type="match status" value="1"/>
</dbReference>
<gene>
    <name evidence="3" type="ORF">AA0114_g10712</name>
</gene>
<evidence type="ECO:0000259" key="1">
    <source>
        <dbReference type="Pfam" id="PF06985"/>
    </source>
</evidence>
<organism evidence="3 4">
    <name type="scientific">Alternaria tenuissima</name>
    <dbReference type="NCBI Taxonomy" id="119927"/>
    <lineage>
        <taxon>Eukaryota</taxon>
        <taxon>Fungi</taxon>
        <taxon>Dikarya</taxon>
        <taxon>Ascomycota</taxon>
        <taxon>Pezizomycotina</taxon>
        <taxon>Dothideomycetes</taxon>
        <taxon>Pleosporomycetidae</taxon>
        <taxon>Pleosporales</taxon>
        <taxon>Pleosporineae</taxon>
        <taxon>Pleosporaceae</taxon>
        <taxon>Alternaria</taxon>
        <taxon>Alternaria sect. Alternaria</taxon>
        <taxon>Alternaria alternata complex</taxon>
    </lineage>
</organism>
<protein>
    <submittedName>
        <fullName evidence="3">Uncharacterized protein</fullName>
    </submittedName>
</protein>
<dbReference type="InterPro" id="IPR036770">
    <property type="entry name" value="Ankyrin_rpt-contain_sf"/>
</dbReference>
<feature type="domain" description="Heterokaryon incompatibility" evidence="1">
    <location>
        <begin position="46"/>
        <end position="201"/>
    </location>
</feature>
<evidence type="ECO:0000313" key="4">
    <source>
        <dbReference type="Proteomes" id="UP000292402"/>
    </source>
</evidence>
<dbReference type="InterPro" id="IPR052895">
    <property type="entry name" value="HetReg/Transcr_Mod"/>
</dbReference>
<dbReference type="AlphaFoldDB" id="A0A4Q4M3K8"/>
<dbReference type="EMBL" id="PDXA01000049">
    <property type="protein sequence ID" value="RYN41722.1"/>
    <property type="molecule type" value="Genomic_DNA"/>
</dbReference>
<feature type="domain" description="GPI inositol-deacylase winged helix" evidence="2">
    <location>
        <begin position="418"/>
        <end position="501"/>
    </location>
</feature>
<sequence length="636" mass="72047">MEQFRYKLLDHERGAIRLVRLLSGTNKPIRLESIHSNLDEESCIPYEAVSYMRGSTNEGWTVEVDGQQLTITRNLSLALLSLRHANEDRILWIDSICINKFDIEERRKQEQQMYTIYRRAKKVIVWSSKSTPKTDLVILSMQRLEKEAQKHWYKNRKSSDRLWLKLWSAVGNGGKDFIIQQKGIENSLSQSWSKREWTLQEGANAQSAKVADDLKTVSEPIPQVTKVVIPVNQDLTTVLMRFEVSRASKLSVKMYALLDLQSDKHTRAHVLDNSKSSVEVVQDTVAAALGFDMGWRSFCSLPEWELSDLYKNSLLLKEKVMRWAIEEGQLATLKSIMLGQRINVVGDSFGHGSLPWKPILHQVTAIANSLFEIGADVNLHHEKSCNALVAVVRNGHRQIEKLLLERFTEVERSGDDRITTRKVLPWLVAAPRPLSLDEIDAALSAELDKPGASIRPYGRDVEELLSFCGPLVRLVPHEKAEQQQVSLAHFSVKDYLHTERRELLSGSGDNSDLLDGKGLMMKALLEAKSPLNATDDWIQQQKFEEDDVQSLFPEDGDAAFPTSMLLPSWASARRTMVGIFTNSSVLSPLYSKALQLMTEKRFISNFEYLLKAFHGSLVASDDSNVARQLAKFLESS</sequence>
<dbReference type="InterPro" id="IPR010730">
    <property type="entry name" value="HET"/>
</dbReference>
<dbReference type="PANTHER" id="PTHR24148">
    <property type="entry name" value="ANKYRIN REPEAT DOMAIN-CONTAINING PROTEIN 39 HOMOLOG-RELATED"/>
    <property type="match status" value="1"/>
</dbReference>
<proteinExistence type="predicted"/>
<dbReference type="Gene3D" id="1.25.40.20">
    <property type="entry name" value="Ankyrin repeat-containing domain"/>
    <property type="match status" value="1"/>
</dbReference>
<reference evidence="4" key="1">
    <citation type="journal article" date="2019" name="bioRxiv">
        <title>Genomics, evolutionary history and diagnostics of the Alternaria alternata species group including apple and Asian pear pathotypes.</title>
        <authorList>
            <person name="Armitage A.D."/>
            <person name="Cockerton H.M."/>
            <person name="Sreenivasaprasad S."/>
            <person name="Woodhall J.W."/>
            <person name="Lane C.R."/>
            <person name="Harrison R.J."/>
            <person name="Clarkson J.P."/>
        </authorList>
    </citation>
    <scope>NUCLEOTIDE SEQUENCE [LARGE SCALE GENOMIC DNA]</scope>
    <source>
        <strain evidence="4">FERA 1082</strain>
    </source>
</reference>